<dbReference type="GO" id="GO:0045004">
    <property type="term" value="P:DNA replication proofreading"/>
    <property type="evidence" value="ECO:0007669"/>
    <property type="project" value="TreeGrafter"/>
</dbReference>
<dbReference type="FunFam" id="3.30.420.10:FF:000012">
    <property type="entry name" value="DNA polymerase III subunit epsilon"/>
    <property type="match status" value="1"/>
</dbReference>
<evidence type="ECO:0000256" key="17">
    <source>
        <dbReference type="PIRSR" id="PIRSR606309-1"/>
    </source>
</evidence>
<feature type="binding site" evidence="18">
    <location>
        <position position="52"/>
    </location>
    <ligand>
        <name>substrate</name>
    </ligand>
</feature>
<keyword evidence="24" id="KW-1185">Reference proteome</keyword>
<dbReference type="Pfam" id="PF00929">
    <property type="entry name" value="RNase_T"/>
    <property type="match status" value="1"/>
</dbReference>
<comment type="subunit">
    <text evidence="15 20">DNA polymerase III contains a core (composed of alpha, epsilon and theta chains) that associates with a tau subunit. This core dimerizes to form the POLIII' complex. PolIII' associates with the gamma complex (composed of gamma, delta, delta', psi and chi chains) and with the beta chain to form the complete DNA polymerase III complex.</text>
</comment>
<dbReference type="AlphaFoldDB" id="A0A251WZG7"/>
<comment type="catalytic activity">
    <reaction evidence="16 20">
        <text>DNA(n) + a 2'-deoxyribonucleoside 5'-triphosphate = DNA(n+1) + diphosphate</text>
        <dbReference type="Rhea" id="RHEA:22508"/>
        <dbReference type="Rhea" id="RHEA-COMP:17339"/>
        <dbReference type="Rhea" id="RHEA-COMP:17340"/>
        <dbReference type="ChEBI" id="CHEBI:33019"/>
        <dbReference type="ChEBI" id="CHEBI:61560"/>
        <dbReference type="ChEBI" id="CHEBI:173112"/>
        <dbReference type="EC" id="2.7.7.7"/>
    </reaction>
</comment>
<evidence type="ECO:0000256" key="15">
    <source>
        <dbReference type="ARBA" id="ARBA00026073"/>
    </source>
</evidence>
<dbReference type="NCBIfam" id="TIGR01406">
    <property type="entry name" value="dnaQ_proteo"/>
    <property type="match status" value="1"/>
</dbReference>
<feature type="binding site" evidence="19">
    <location>
        <position position="9"/>
    </location>
    <ligand>
        <name>a divalent metal cation</name>
        <dbReference type="ChEBI" id="CHEBI:60240"/>
        <label>1</label>
        <note>catalytic</note>
    </ligand>
</feature>
<keyword evidence="7 20" id="KW-0540">Nuclease</keyword>
<dbReference type="EC" id="2.7.7.7" evidence="2 20"/>
<evidence type="ECO:0000256" key="19">
    <source>
        <dbReference type="PIRSR" id="PIRSR606309-3"/>
    </source>
</evidence>
<evidence type="ECO:0000256" key="2">
    <source>
        <dbReference type="ARBA" id="ARBA00012417"/>
    </source>
</evidence>
<evidence type="ECO:0000313" key="23">
    <source>
        <dbReference type="EMBL" id="OUD09701.1"/>
    </source>
</evidence>
<keyword evidence="10 20" id="KW-0269">Exonuclease</keyword>
<evidence type="ECO:0000256" key="8">
    <source>
        <dbReference type="ARBA" id="ARBA00022723"/>
    </source>
</evidence>
<keyword evidence="5 20" id="KW-0548">Nucleotidyltransferase</keyword>
<feature type="binding site" evidence="18">
    <location>
        <position position="57"/>
    </location>
    <ligand>
        <name>substrate</name>
    </ligand>
</feature>
<comment type="caution">
    <text evidence="23">The sequence shown here is derived from an EMBL/GenBank/DDBJ whole genome shotgun (WGS) entry which is preliminary data.</text>
</comment>
<dbReference type="PANTHER" id="PTHR30231">
    <property type="entry name" value="DNA POLYMERASE III SUBUNIT EPSILON"/>
    <property type="match status" value="1"/>
</dbReference>
<evidence type="ECO:0000256" key="18">
    <source>
        <dbReference type="PIRSR" id="PIRSR606309-2"/>
    </source>
</evidence>
<evidence type="ECO:0000256" key="1">
    <source>
        <dbReference type="ARBA" id="ARBA00001936"/>
    </source>
</evidence>
<dbReference type="GO" id="GO:0046872">
    <property type="term" value="F:metal ion binding"/>
    <property type="evidence" value="ECO:0007669"/>
    <property type="project" value="UniProtKB-KW"/>
</dbReference>
<feature type="binding site" evidence="19">
    <location>
        <position position="7"/>
    </location>
    <ligand>
        <name>a divalent metal cation</name>
        <dbReference type="ChEBI" id="CHEBI:60240"/>
        <label>1</label>
        <note>catalytic</note>
    </ligand>
</feature>
<sequence length="244" mass="26800">MREIVLDTETTGFEPESGDRIVEIGCLELHNHMPTGKTYHVYINPERSMPAEAFGVHGIGPDILEPPRPAEKGEVTLLDKPKFAEVGQGFLDFIGTDSRLVIHNATFDMKFLNAELRWMGLPQIPNERALDTLAIARKKFPGSPASLDALCRRFGIDNSNRTLHGALLDSEILADVYLELIGGRQPDFALSAQSTSTSAAGTQSNWRPSPRPTPLPSRITDEETAAHNAFVEKLGDGALWKKLS</sequence>
<dbReference type="PANTHER" id="PTHR30231:SF41">
    <property type="entry name" value="DNA POLYMERASE III SUBUNIT EPSILON"/>
    <property type="match status" value="1"/>
</dbReference>
<dbReference type="EMBL" id="MSPP01000002">
    <property type="protein sequence ID" value="OUD09701.1"/>
    <property type="molecule type" value="Genomic_DNA"/>
</dbReference>
<dbReference type="GO" id="GO:0003677">
    <property type="term" value="F:DNA binding"/>
    <property type="evidence" value="ECO:0007669"/>
    <property type="project" value="InterPro"/>
</dbReference>
<comment type="function">
    <text evidence="14 20">DNA polymerase III is a complex, multichain enzyme responsible for most of the replicative synthesis in bacteria. The epsilon subunit contain the editing function and is a proofreading 3'-5' exonuclease.</text>
</comment>
<dbReference type="NCBIfam" id="NF004316">
    <property type="entry name" value="PRK05711.1"/>
    <property type="match status" value="1"/>
</dbReference>
<keyword evidence="6 20" id="KW-0235">DNA replication</keyword>
<evidence type="ECO:0000256" key="20">
    <source>
        <dbReference type="RuleBase" id="RU364087"/>
    </source>
</evidence>
<dbReference type="GO" id="GO:0008408">
    <property type="term" value="F:3'-5' exonuclease activity"/>
    <property type="evidence" value="ECO:0007669"/>
    <property type="project" value="TreeGrafter"/>
</dbReference>
<dbReference type="InterPro" id="IPR012337">
    <property type="entry name" value="RNaseH-like_sf"/>
</dbReference>
<dbReference type="InterPro" id="IPR006309">
    <property type="entry name" value="DnaQ_proteo"/>
</dbReference>
<evidence type="ECO:0000256" key="21">
    <source>
        <dbReference type="SAM" id="MobiDB-lite"/>
    </source>
</evidence>
<evidence type="ECO:0000256" key="12">
    <source>
        <dbReference type="ARBA" id="ARBA00022932"/>
    </source>
</evidence>
<dbReference type="CDD" id="cd06131">
    <property type="entry name" value="DNA_pol_III_epsilon_Ecoli_like"/>
    <property type="match status" value="1"/>
</dbReference>
<evidence type="ECO:0000256" key="11">
    <source>
        <dbReference type="ARBA" id="ARBA00022842"/>
    </source>
</evidence>
<feature type="active site" description="Proton acceptor" evidence="17">
    <location>
        <position position="164"/>
    </location>
</feature>
<feature type="region of interest" description="Disordered" evidence="21">
    <location>
        <begin position="192"/>
        <end position="219"/>
    </location>
</feature>
<feature type="binding site" evidence="18">
    <location>
        <position position="7"/>
    </location>
    <ligand>
        <name>substrate</name>
    </ligand>
</feature>
<dbReference type="InterPro" id="IPR036397">
    <property type="entry name" value="RNaseH_sf"/>
</dbReference>
<protein>
    <recommendedName>
        <fullName evidence="3 20">DNA polymerase III subunit epsilon</fullName>
        <ecNumber evidence="2 20">2.7.7.7</ecNumber>
    </recommendedName>
</protein>
<keyword evidence="13 19" id="KW-0464">Manganese</keyword>
<gene>
    <name evidence="20" type="primary">dnaQ</name>
    <name evidence="23" type="ORF">BVC71_07665</name>
</gene>
<evidence type="ECO:0000313" key="24">
    <source>
        <dbReference type="Proteomes" id="UP000194664"/>
    </source>
</evidence>
<dbReference type="Proteomes" id="UP000194664">
    <property type="component" value="Unassembled WGS sequence"/>
</dbReference>
<evidence type="ECO:0000256" key="6">
    <source>
        <dbReference type="ARBA" id="ARBA00022705"/>
    </source>
</evidence>
<dbReference type="GO" id="GO:0003887">
    <property type="term" value="F:DNA-directed DNA polymerase activity"/>
    <property type="evidence" value="ECO:0007669"/>
    <property type="project" value="UniProtKB-KW"/>
</dbReference>
<evidence type="ECO:0000256" key="16">
    <source>
        <dbReference type="ARBA" id="ARBA00049244"/>
    </source>
</evidence>
<feature type="domain" description="Exonuclease" evidence="22">
    <location>
        <begin position="2"/>
        <end position="186"/>
    </location>
</feature>
<feature type="compositionally biased region" description="Low complexity" evidence="21">
    <location>
        <begin position="192"/>
        <end position="208"/>
    </location>
</feature>
<evidence type="ECO:0000259" key="22">
    <source>
        <dbReference type="SMART" id="SM00479"/>
    </source>
</evidence>
<dbReference type="Gene3D" id="3.30.420.10">
    <property type="entry name" value="Ribonuclease H-like superfamily/Ribonuclease H"/>
    <property type="match status" value="1"/>
</dbReference>
<reference evidence="23 24" key="1">
    <citation type="submission" date="2016-12" db="EMBL/GenBank/DDBJ databases">
        <title>The draft genome sequence of HSLHS2.</title>
        <authorList>
            <person name="Hu D."/>
            <person name="Wang L."/>
            <person name="Shao Z."/>
        </authorList>
    </citation>
    <scope>NUCLEOTIDE SEQUENCE [LARGE SCALE GENOMIC DNA]</scope>
    <source>
        <strain evidence="23">MCCC 1A06712</strain>
    </source>
</reference>
<feature type="binding site" evidence="18">
    <location>
        <position position="169"/>
    </location>
    <ligand>
        <name>substrate</name>
    </ligand>
</feature>
<feature type="binding site" evidence="19">
    <location>
        <position position="169"/>
    </location>
    <ligand>
        <name>a divalent metal cation</name>
        <dbReference type="ChEBI" id="CHEBI:60240"/>
        <label>1</label>
        <note>catalytic</note>
    </ligand>
</feature>
<comment type="cofactor">
    <cofactor evidence="19">
        <name>Mg(2+)</name>
        <dbReference type="ChEBI" id="CHEBI:18420"/>
    </cofactor>
    <cofactor evidence="19">
        <name>Mn(2+)</name>
        <dbReference type="ChEBI" id="CHEBI:29035"/>
    </cofactor>
    <text evidence="19">Binds 2 divalent metal cations. Magnesium or manganese.</text>
</comment>
<keyword evidence="8 19" id="KW-0479">Metal-binding</keyword>
<name>A0A251WZG7_9RHOB</name>
<comment type="cofactor">
    <cofactor evidence="1 20">
        <name>Mn(2+)</name>
        <dbReference type="ChEBI" id="CHEBI:29035"/>
    </cofactor>
</comment>
<dbReference type="GO" id="GO:0005829">
    <property type="term" value="C:cytosol"/>
    <property type="evidence" value="ECO:0007669"/>
    <property type="project" value="TreeGrafter"/>
</dbReference>
<keyword evidence="9 20" id="KW-0378">Hydrolase</keyword>
<evidence type="ECO:0000256" key="9">
    <source>
        <dbReference type="ARBA" id="ARBA00022801"/>
    </source>
</evidence>
<evidence type="ECO:0000256" key="14">
    <source>
        <dbReference type="ARBA" id="ARBA00025483"/>
    </source>
</evidence>
<keyword evidence="11 19" id="KW-0460">Magnesium</keyword>
<proteinExistence type="predicted"/>
<dbReference type="InterPro" id="IPR013520">
    <property type="entry name" value="Ribonucl_H"/>
</dbReference>
<dbReference type="NCBIfam" id="TIGR00573">
    <property type="entry name" value="dnaq"/>
    <property type="match status" value="1"/>
</dbReference>
<accession>A0A251WZG7</accession>
<evidence type="ECO:0000256" key="10">
    <source>
        <dbReference type="ARBA" id="ARBA00022839"/>
    </source>
</evidence>
<keyword evidence="12 20" id="KW-0239">DNA-directed DNA polymerase</keyword>
<dbReference type="SUPFAM" id="SSF53098">
    <property type="entry name" value="Ribonuclease H-like"/>
    <property type="match status" value="1"/>
</dbReference>
<dbReference type="OrthoDB" id="9804290at2"/>
<evidence type="ECO:0000256" key="3">
    <source>
        <dbReference type="ARBA" id="ARBA00020352"/>
    </source>
</evidence>
<dbReference type="InterPro" id="IPR006054">
    <property type="entry name" value="DnaQ"/>
</dbReference>
<dbReference type="RefSeq" id="WP_086451036.1">
    <property type="nucleotide sequence ID" value="NZ_MSPP01000002.1"/>
</dbReference>
<keyword evidence="4 20" id="KW-0808">Transferase</keyword>
<evidence type="ECO:0000256" key="7">
    <source>
        <dbReference type="ARBA" id="ARBA00022722"/>
    </source>
</evidence>
<feature type="binding site" evidence="18">
    <location>
        <position position="9"/>
    </location>
    <ligand>
        <name>substrate</name>
    </ligand>
</feature>
<organism evidence="23 24">
    <name type="scientific">Marivivens niveibacter</name>
    <dbReference type="NCBI Taxonomy" id="1930667"/>
    <lineage>
        <taxon>Bacteria</taxon>
        <taxon>Pseudomonadati</taxon>
        <taxon>Pseudomonadota</taxon>
        <taxon>Alphaproteobacteria</taxon>
        <taxon>Rhodobacterales</taxon>
        <taxon>Paracoccaceae</taxon>
        <taxon>Marivivens group</taxon>
        <taxon>Marivivens</taxon>
    </lineage>
</organism>
<evidence type="ECO:0000256" key="13">
    <source>
        <dbReference type="ARBA" id="ARBA00023211"/>
    </source>
</evidence>
<evidence type="ECO:0000256" key="4">
    <source>
        <dbReference type="ARBA" id="ARBA00022679"/>
    </source>
</evidence>
<dbReference type="SMART" id="SM00479">
    <property type="entry name" value="EXOIII"/>
    <property type="match status" value="1"/>
</dbReference>
<evidence type="ECO:0000256" key="5">
    <source>
        <dbReference type="ARBA" id="ARBA00022695"/>
    </source>
</evidence>